<evidence type="ECO:0000313" key="4">
    <source>
        <dbReference type="Proteomes" id="UP000281915"/>
    </source>
</evidence>
<keyword evidence="1" id="KW-0472">Membrane</keyword>
<gene>
    <name evidence="3" type="ORF">EDM58_16160</name>
</gene>
<evidence type="ECO:0000259" key="2">
    <source>
        <dbReference type="Pfam" id="PF00033"/>
    </source>
</evidence>
<dbReference type="AlphaFoldDB" id="A0A3M8CN41"/>
<name>A0A3M8CN41_9BACL</name>
<dbReference type="InterPro" id="IPR016174">
    <property type="entry name" value="Di-haem_cyt_TM"/>
</dbReference>
<dbReference type="GO" id="GO:0016020">
    <property type="term" value="C:membrane"/>
    <property type="evidence" value="ECO:0007669"/>
    <property type="project" value="InterPro"/>
</dbReference>
<proteinExistence type="predicted"/>
<keyword evidence="1" id="KW-1133">Transmembrane helix</keyword>
<feature type="domain" description="Cytochrome b/b6 N-terminal region profile" evidence="2">
    <location>
        <begin position="26"/>
        <end position="72"/>
    </location>
</feature>
<comment type="caution">
    <text evidence="3">The sequence shown here is derived from an EMBL/GenBank/DDBJ whole genome shotgun (WGS) entry which is preliminary data.</text>
</comment>
<dbReference type="Gene3D" id="1.20.810.10">
    <property type="entry name" value="Cytochrome Bc1 Complex, Chain C"/>
    <property type="match status" value="1"/>
</dbReference>
<accession>A0A3M8CN41</accession>
<sequence length="99" mass="11599">MRWFFSPEKKKYKYVVKAVAFSSLINLVCFFIVPVLSGLLLTYFYTPDVIDAYNDVEYLQNEVSFGFVQRPGNAEMLVPFFLGFVAYFILLFVVQKIKR</sequence>
<evidence type="ECO:0000313" key="3">
    <source>
        <dbReference type="EMBL" id="RNB77156.1"/>
    </source>
</evidence>
<dbReference type="GO" id="GO:0016491">
    <property type="term" value="F:oxidoreductase activity"/>
    <property type="evidence" value="ECO:0007669"/>
    <property type="project" value="InterPro"/>
</dbReference>
<dbReference type="GO" id="GO:0022904">
    <property type="term" value="P:respiratory electron transport chain"/>
    <property type="evidence" value="ECO:0007669"/>
    <property type="project" value="InterPro"/>
</dbReference>
<dbReference type="SUPFAM" id="SSF81342">
    <property type="entry name" value="Transmembrane di-heme cytochromes"/>
    <property type="match status" value="1"/>
</dbReference>
<organism evidence="3 4">
    <name type="scientific">Brevibacillus panacihumi</name>
    <dbReference type="NCBI Taxonomy" id="497735"/>
    <lineage>
        <taxon>Bacteria</taxon>
        <taxon>Bacillati</taxon>
        <taxon>Bacillota</taxon>
        <taxon>Bacilli</taxon>
        <taxon>Bacillales</taxon>
        <taxon>Paenibacillaceae</taxon>
        <taxon>Brevibacillus</taxon>
    </lineage>
</organism>
<dbReference type="Proteomes" id="UP000281915">
    <property type="component" value="Unassembled WGS sequence"/>
</dbReference>
<protein>
    <recommendedName>
        <fullName evidence="2">Cytochrome b/b6 N-terminal region profile domain-containing protein</fullName>
    </recommendedName>
</protein>
<feature type="transmembrane region" description="Helical" evidence="1">
    <location>
        <begin position="21"/>
        <end position="45"/>
    </location>
</feature>
<evidence type="ECO:0000256" key="1">
    <source>
        <dbReference type="SAM" id="Phobius"/>
    </source>
</evidence>
<dbReference type="InterPro" id="IPR005797">
    <property type="entry name" value="Cyt_b/b6_N"/>
</dbReference>
<feature type="transmembrane region" description="Helical" evidence="1">
    <location>
        <begin position="76"/>
        <end position="94"/>
    </location>
</feature>
<dbReference type="InterPro" id="IPR027387">
    <property type="entry name" value="Cytb/b6-like_sf"/>
</dbReference>
<reference evidence="3 4" key="1">
    <citation type="submission" date="2018-10" db="EMBL/GenBank/DDBJ databases">
        <title>Phylogenomics of Brevibacillus.</title>
        <authorList>
            <person name="Dunlap C."/>
        </authorList>
    </citation>
    <scope>NUCLEOTIDE SEQUENCE [LARGE SCALE GENOMIC DNA]</scope>
    <source>
        <strain evidence="3 4">JCM 15085</strain>
    </source>
</reference>
<dbReference type="EMBL" id="RHHT01000032">
    <property type="protein sequence ID" value="RNB77156.1"/>
    <property type="molecule type" value="Genomic_DNA"/>
</dbReference>
<dbReference type="Pfam" id="PF00033">
    <property type="entry name" value="Cytochrome_B"/>
    <property type="match status" value="1"/>
</dbReference>
<keyword evidence="1" id="KW-0812">Transmembrane</keyword>
<dbReference type="GO" id="GO:0009055">
    <property type="term" value="F:electron transfer activity"/>
    <property type="evidence" value="ECO:0007669"/>
    <property type="project" value="InterPro"/>
</dbReference>